<keyword evidence="2" id="KW-0472">Membrane</keyword>
<evidence type="ECO:0000313" key="3">
    <source>
        <dbReference type="EMBL" id="CDW79537.1"/>
    </source>
</evidence>
<keyword evidence="4" id="KW-1185">Reference proteome</keyword>
<proteinExistence type="predicted"/>
<evidence type="ECO:0000256" key="2">
    <source>
        <dbReference type="SAM" id="Phobius"/>
    </source>
</evidence>
<dbReference type="EMBL" id="CCKQ01008092">
    <property type="protein sequence ID" value="CDW79537.1"/>
    <property type="molecule type" value="Genomic_DNA"/>
</dbReference>
<dbReference type="Proteomes" id="UP000039865">
    <property type="component" value="Unassembled WGS sequence"/>
</dbReference>
<gene>
    <name evidence="3" type="primary">Contig258.g294</name>
    <name evidence="3" type="ORF">STYLEM_8526</name>
</gene>
<dbReference type="OrthoDB" id="327138at2759"/>
<dbReference type="InParanoid" id="A0A078ADD0"/>
<name>A0A078ADD0_STYLE</name>
<keyword evidence="2" id="KW-0812">Transmembrane</keyword>
<reference evidence="3 4" key="1">
    <citation type="submission" date="2014-06" db="EMBL/GenBank/DDBJ databases">
        <authorList>
            <person name="Swart Estienne"/>
        </authorList>
    </citation>
    <scope>NUCLEOTIDE SEQUENCE [LARGE SCALE GENOMIC DNA]</scope>
    <source>
        <strain evidence="3 4">130c</strain>
    </source>
</reference>
<sequence>MRNQVYNFLLKRKVHQAAVLLILLLIFEKVDNLSCFGDSTGNYPIVLGGIKDQTKYVSIDMDSNDNVLMSGWTKSSDLTGTSTTLPIIVILDKAGSYTFFMRYQVTFAGEFSTAKFRQTDETQIVGIMATTSYEFKIYLISTLDGSIIAKYGTSILAPLKVSISNDCFVINGDRIYLAMKTDSGYTQIMGFQLTTSDLKVDFYQQSAANSASNNQFDSMYLFGNNLQLLLSGQVRSGSQNYWTLWSFKISDFSNVINLAFHSSNIQSQKMIYKNDGTTNHVYRVGYNANKILYFHYLIVDDAGTVSTEYLYQHDFSDSPSCKSLHPDSSSNTLIYMFIYLSTDKIFLLATLEFVSASSGKLTKHELSNFSRRQNTLIYGYLKGSYQYYIAQVQKLPQSQDQSKDSSLKFLSGALMTTDISQSCLNRDESTNTEVTVSSVQLSADACPDTFNNDKTKITIYYSDNILGLISTGKLLSTTLIYQSWCSSTQPVPQSVAVSDGTYEIFSGNKYFPFTQFTTDLACTDSTWTYSFTSTFDGTSQSSNPFSYDSNTPLRFKASSTTESHAGTYSFQLTGTLNQNSETASTTFNIVVTNPCISVSLTNSGGNHADVLYYLGDAAQTINFSSYFTSTRSTCTRVYEMYTNAALTAAPSASVFLLTQAGVLSYSSSDTTLHGTSITIYIKAYHKYNTQSQFDIATVKITFNKCKLNTATLATLNAYYYYDWGSNAMTFQFTAWTSLYETDCGVFIYTVTYNANSTVIPATNSVIRYTSNTRTFTLFTNSVDHLGTHEIKISVILLTYWVNHLCDYYGFRCYISIVDYIHRLTILPENKNPPSIATPKDQTVTAGLSLKYSLGSVTDADLDGYTATANVGQASSFIKFASMVVTISPPATEKDGTYPVTITIKDDNPVPMTSTYTFNVIIKGKEETASSNNSSSSTSNSTFKGVVIDEVLPLNATQDQKDKKKQSDLLYSKFGVKIYSITNTGILTLQFLDPIRTPDFNSTGLNLTEVYKSKFFSNVVKVYTIPSEYSKVSDLNFNWTEIRDQIRVTFLLNGYFIQQSTGRALKLPAILTKNLPKQLDPGGMYILKLCKILDAALLGALGGSASSSLQGLMMGNMGISIVFSKVSIANLGSLFYYMVGIGCTIIGLILVKYLSRKYRLFASLFAIALLSATFIFPLLVLIVLFVLQSKLTQPACLQKIGSLYDGLKVDQRAALLYNVFFLSRRFLFAITLVIFNGRDNATFQIQVMFLQSLILLVYVIYIKPFQDPEFNYIEIFNETCILMSSYHLMIFTNYVPDIEKQSIFGYTLLAITVLNVAVNTIIMMIKTIYKIKNSFKKLRQKIKLFQRKKAVKRAEIYYLNEQDFDYKEGAFISKVYKNLKNYKDLEDKNSFDSNYLGQTFDQDSPQKSMSRSLTNNFIQEDLTPQKSQIRDNNVIKSIYNFFKRQGRMMPITLSPINRGHSKLNSLFENDRITQAQDIQQSMQLNDIEDESYSQIDKREFNENLTLQQDSTKNLIASQNINTFFPDPSPSKLESTIQALLNGQQMPQTQMKNDYDQTDKYTFRNVMQQLKAQQNQNADSDDEDSDELDYENNFTEDVFNDRDRLPQETEDDLDKEELEI</sequence>
<feature type="region of interest" description="Disordered" evidence="1">
    <location>
        <begin position="1570"/>
        <end position="1618"/>
    </location>
</feature>
<feature type="transmembrane region" description="Helical" evidence="2">
    <location>
        <begin position="1240"/>
        <end position="1260"/>
    </location>
</feature>
<protein>
    <submittedName>
        <fullName evidence="3">Cadg domain containing protein</fullName>
    </submittedName>
</protein>
<feature type="transmembrane region" description="Helical" evidence="2">
    <location>
        <begin position="1214"/>
        <end position="1234"/>
    </location>
</feature>
<accession>A0A078ADD0</accession>
<feature type="transmembrane region" description="Helical" evidence="2">
    <location>
        <begin position="1159"/>
        <end position="1186"/>
    </location>
</feature>
<feature type="compositionally biased region" description="Acidic residues" evidence="1">
    <location>
        <begin position="1577"/>
        <end position="1588"/>
    </location>
</feature>
<feature type="compositionally biased region" description="Acidic residues" evidence="1">
    <location>
        <begin position="1606"/>
        <end position="1618"/>
    </location>
</feature>
<keyword evidence="2" id="KW-1133">Transmembrane helix</keyword>
<organism evidence="3 4">
    <name type="scientific">Stylonychia lemnae</name>
    <name type="common">Ciliate</name>
    <dbReference type="NCBI Taxonomy" id="5949"/>
    <lineage>
        <taxon>Eukaryota</taxon>
        <taxon>Sar</taxon>
        <taxon>Alveolata</taxon>
        <taxon>Ciliophora</taxon>
        <taxon>Intramacronucleata</taxon>
        <taxon>Spirotrichea</taxon>
        <taxon>Stichotrichia</taxon>
        <taxon>Sporadotrichida</taxon>
        <taxon>Oxytrichidae</taxon>
        <taxon>Stylonychinae</taxon>
        <taxon>Stylonychia</taxon>
    </lineage>
</organism>
<feature type="transmembrane region" description="Helical" evidence="2">
    <location>
        <begin position="1272"/>
        <end position="1290"/>
    </location>
</feature>
<evidence type="ECO:0000313" key="4">
    <source>
        <dbReference type="Proteomes" id="UP000039865"/>
    </source>
</evidence>
<evidence type="ECO:0000256" key="1">
    <source>
        <dbReference type="SAM" id="MobiDB-lite"/>
    </source>
</evidence>
<feature type="transmembrane region" description="Helical" evidence="2">
    <location>
        <begin position="1133"/>
        <end position="1153"/>
    </location>
</feature>
<feature type="transmembrane region" description="Helical" evidence="2">
    <location>
        <begin position="1302"/>
        <end position="1328"/>
    </location>
</feature>